<name>A0ABN6NEW5_9BACT</name>
<evidence type="ECO:0000256" key="3">
    <source>
        <dbReference type="ARBA" id="ARBA00011284"/>
    </source>
</evidence>
<accession>A0ABN6NEW5</accession>
<evidence type="ECO:0000256" key="2">
    <source>
        <dbReference type="ARBA" id="ARBA00008351"/>
    </source>
</evidence>
<organism evidence="6 7">
    <name type="scientific">Anaeromyxobacter paludicola</name>
    <dbReference type="NCBI Taxonomy" id="2918171"/>
    <lineage>
        <taxon>Bacteria</taxon>
        <taxon>Pseudomonadati</taxon>
        <taxon>Myxococcota</taxon>
        <taxon>Myxococcia</taxon>
        <taxon>Myxococcales</taxon>
        <taxon>Cystobacterineae</taxon>
        <taxon>Anaeromyxobacteraceae</taxon>
        <taxon>Anaeromyxobacter</taxon>
    </lineage>
</organism>
<gene>
    <name evidence="6" type="ORF">AMPC_39610</name>
</gene>
<protein>
    <recommendedName>
        <fullName evidence="4">Nitrogenase-stabilizing/protective protein NifW</fullName>
    </recommendedName>
</protein>
<dbReference type="InterPro" id="IPR004893">
    <property type="entry name" value="NifW"/>
</dbReference>
<evidence type="ECO:0000313" key="6">
    <source>
        <dbReference type="EMBL" id="BDG10848.1"/>
    </source>
</evidence>
<comment type="similarity">
    <text evidence="2">Belongs to the NifW family.</text>
</comment>
<dbReference type="Pfam" id="PF03206">
    <property type="entry name" value="NifW"/>
    <property type="match status" value="1"/>
</dbReference>
<sequence length="114" mass="12307">MGPSPRPARTLAAFRLLETAEEYLDFFGIRYAPEVLAAGRLVILRQLSRELAAVDGLTPPLEEPERLRRYEECLRRAYAVFRWSGPEAERLVLLGGRTPGSGCGGCGGGAGCGA</sequence>
<dbReference type="EMBL" id="AP025592">
    <property type="protein sequence ID" value="BDG10848.1"/>
    <property type="molecule type" value="Genomic_DNA"/>
</dbReference>
<evidence type="ECO:0000256" key="5">
    <source>
        <dbReference type="ARBA" id="ARBA00023231"/>
    </source>
</evidence>
<dbReference type="RefSeq" id="WP_248343438.1">
    <property type="nucleotide sequence ID" value="NZ_AP025592.1"/>
</dbReference>
<proteinExistence type="inferred from homology"/>
<keyword evidence="5" id="KW-0535">Nitrogen fixation</keyword>
<comment type="function">
    <text evidence="1">May protect the nitrogenase Fe-Mo protein from oxidative damage.</text>
</comment>
<evidence type="ECO:0000313" key="7">
    <source>
        <dbReference type="Proteomes" id="UP001162734"/>
    </source>
</evidence>
<reference evidence="7" key="1">
    <citation type="journal article" date="2022" name="Int. J. Syst. Evol. Microbiol.">
        <title>Anaeromyxobacter oryzae sp. nov., Anaeromyxobacter diazotrophicus sp. nov. and Anaeromyxobacter paludicola sp. nov., isolated from paddy soils.</title>
        <authorList>
            <person name="Itoh H."/>
            <person name="Xu Z."/>
            <person name="Mise K."/>
            <person name="Masuda Y."/>
            <person name="Ushijima N."/>
            <person name="Hayakawa C."/>
            <person name="Shiratori Y."/>
            <person name="Senoo K."/>
        </authorList>
    </citation>
    <scope>NUCLEOTIDE SEQUENCE [LARGE SCALE GENOMIC DNA]</scope>
    <source>
        <strain evidence="7">Red630</strain>
    </source>
</reference>
<comment type="subunit">
    <text evidence="3">Homotrimer; associates with NifD.</text>
</comment>
<dbReference type="Proteomes" id="UP001162734">
    <property type="component" value="Chromosome"/>
</dbReference>
<evidence type="ECO:0000256" key="1">
    <source>
        <dbReference type="ARBA" id="ARBA00002247"/>
    </source>
</evidence>
<evidence type="ECO:0000256" key="4">
    <source>
        <dbReference type="ARBA" id="ARBA00016274"/>
    </source>
</evidence>
<keyword evidence="7" id="KW-1185">Reference proteome</keyword>